<evidence type="ECO:0000313" key="2">
    <source>
        <dbReference type="EMBL" id="OSD04019.1"/>
    </source>
</evidence>
<evidence type="ECO:0000313" key="3">
    <source>
        <dbReference type="Proteomes" id="UP000193067"/>
    </source>
</evidence>
<proteinExistence type="predicted"/>
<name>A0A1Y2ISA2_TRAC3</name>
<keyword evidence="3" id="KW-1185">Reference proteome</keyword>
<dbReference type="EMBL" id="KZ084098">
    <property type="protein sequence ID" value="OSD04019.1"/>
    <property type="molecule type" value="Genomic_DNA"/>
</dbReference>
<dbReference type="Proteomes" id="UP000193067">
    <property type="component" value="Unassembled WGS sequence"/>
</dbReference>
<protein>
    <submittedName>
        <fullName evidence="2">Uncharacterized protein</fullName>
    </submittedName>
</protein>
<organism evidence="2 3">
    <name type="scientific">Trametes coccinea (strain BRFM310)</name>
    <name type="common">Pycnoporus coccineus</name>
    <dbReference type="NCBI Taxonomy" id="1353009"/>
    <lineage>
        <taxon>Eukaryota</taxon>
        <taxon>Fungi</taxon>
        <taxon>Dikarya</taxon>
        <taxon>Basidiomycota</taxon>
        <taxon>Agaricomycotina</taxon>
        <taxon>Agaricomycetes</taxon>
        <taxon>Polyporales</taxon>
        <taxon>Polyporaceae</taxon>
        <taxon>Trametes</taxon>
    </lineage>
</organism>
<gene>
    <name evidence="2" type="ORF">PYCCODRAFT_170159</name>
</gene>
<accession>A0A1Y2ISA2</accession>
<sequence length="271" mass="29627">MHGPHLSISKLSRVATESKFRASPVLVQLCWDLPFQPIQQQTVPASVWLICHRNTASANSLSDAPDLMSWPAIGGSESTRLPRPRQRHAGAFLSMSSRHLSYPLPEGAHDPRFDSQNRAGAGDGHAFFCFLEAWRMISTNVEGRHRPLHEPTEARYVIAGFCRTERLDTDHRPSAQHWLHPAEPSQELTRIRRAERPVPYSSSVSSSPKCGGGSGTCLASVREDVTNEGAIHDARRATHTAPPSTSLAETETARLLAHAQHGGTLSCGRGA</sequence>
<dbReference type="AlphaFoldDB" id="A0A1Y2ISA2"/>
<reference evidence="2 3" key="1">
    <citation type="journal article" date="2015" name="Biotechnol. Biofuels">
        <title>Enhanced degradation of softwood versus hardwood by the white-rot fungus Pycnoporus coccineus.</title>
        <authorList>
            <person name="Couturier M."/>
            <person name="Navarro D."/>
            <person name="Chevret D."/>
            <person name="Henrissat B."/>
            <person name="Piumi F."/>
            <person name="Ruiz-Duenas F.J."/>
            <person name="Martinez A.T."/>
            <person name="Grigoriev I.V."/>
            <person name="Riley R."/>
            <person name="Lipzen A."/>
            <person name="Berrin J.G."/>
            <person name="Master E.R."/>
            <person name="Rosso M.N."/>
        </authorList>
    </citation>
    <scope>NUCLEOTIDE SEQUENCE [LARGE SCALE GENOMIC DNA]</scope>
    <source>
        <strain evidence="2 3">BRFM310</strain>
    </source>
</reference>
<dbReference type="OrthoDB" id="10643638at2759"/>
<evidence type="ECO:0000256" key="1">
    <source>
        <dbReference type="SAM" id="MobiDB-lite"/>
    </source>
</evidence>
<feature type="region of interest" description="Disordered" evidence="1">
    <location>
        <begin position="195"/>
        <end position="215"/>
    </location>
</feature>